<keyword evidence="6" id="KW-1185">Reference proteome</keyword>
<evidence type="ECO:0000259" key="4">
    <source>
        <dbReference type="Pfam" id="PF00291"/>
    </source>
</evidence>
<evidence type="ECO:0000256" key="1">
    <source>
        <dbReference type="ARBA" id="ARBA00001933"/>
    </source>
</evidence>
<evidence type="ECO:0000313" key="6">
    <source>
        <dbReference type="Proteomes" id="UP000578449"/>
    </source>
</evidence>
<dbReference type="PANTHER" id="PTHR48078:SF6">
    <property type="entry name" value="L-THREONINE DEHYDRATASE CATABOLIC TDCB"/>
    <property type="match status" value="1"/>
</dbReference>
<dbReference type="RefSeq" id="WP_185047336.1">
    <property type="nucleotide sequence ID" value="NZ_BAABIX010000006.1"/>
</dbReference>
<evidence type="ECO:0000313" key="5">
    <source>
        <dbReference type="EMBL" id="MBB5130442.1"/>
    </source>
</evidence>
<dbReference type="InterPro" id="IPR036052">
    <property type="entry name" value="TrpB-like_PALP_sf"/>
</dbReference>
<dbReference type="GO" id="GO:0003941">
    <property type="term" value="F:L-serine ammonia-lyase activity"/>
    <property type="evidence" value="ECO:0007669"/>
    <property type="project" value="TreeGrafter"/>
</dbReference>
<dbReference type="Gene3D" id="3.40.50.1100">
    <property type="match status" value="2"/>
</dbReference>
<accession>A0A840NT69</accession>
<name>A0A840NT69_9ACTN</name>
<dbReference type="GO" id="GO:0006567">
    <property type="term" value="P:L-threonine catabolic process"/>
    <property type="evidence" value="ECO:0007669"/>
    <property type="project" value="TreeGrafter"/>
</dbReference>
<dbReference type="PROSITE" id="PS00165">
    <property type="entry name" value="DEHYDRATASE_SER_THR"/>
    <property type="match status" value="1"/>
</dbReference>
<keyword evidence="3 5" id="KW-0456">Lyase</keyword>
<reference evidence="5 6" key="1">
    <citation type="submission" date="2020-08" db="EMBL/GenBank/DDBJ databases">
        <title>Genomic Encyclopedia of Type Strains, Phase IV (KMG-IV): sequencing the most valuable type-strain genomes for metagenomic binning, comparative biology and taxonomic classification.</title>
        <authorList>
            <person name="Goeker M."/>
        </authorList>
    </citation>
    <scope>NUCLEOTIDE SEQUENCE [LARGE SCALE GENOMIC DNA]</scope>
    <source>
        <strain evidence="5 6">DSM 45615</strain>
    </source>
</reference>
<comment type="caution">
    <text evidence="5">The sequence shown here is derived from an EMBL/GenBank/DDBJ whole genome shotgun (WGS) entry which is preliminary data.</text>
</comment>
<dbReference type="Proteomes" id="UP000578449">
    <property type="component" value="Unassembled WGS sequence"/>
</dbReference>
<gene>
    <name evidence="5" type="ORF">HNP84_000130</name>
</gene>
<dbReference type="Pfam" id="PF00291">
    <property type="entry name" value="PALP"/>
    <property type="match status" value="1"/>
</dbReference>
<protein>
    <submittedName>
        <fullName evidence="5">Threonine dehydratase</fullName>
        <ecNumber evidence="5">4.3.1.19</ecNumber>
    </submittedName>
</protein>
<proteinExistence type="predicted"/>
<dbReference type="InterPro" id="IPR001926">
    <property type="entry name" value="TrpB-like_PALP"/>
</dbReference>
<dbReference type="AlphaFoldDB" id="A0A840NT69"/>
<keyword evidence="2" id="KW-0663">Pyridoxal phosphate</keyword>
<dbReference type="GO" id="GO:0006565">
    <property type="term" value="P:L-serine catabolic process"/>
    <property type="evidence" value="ECO:0007669"/>
    <property type="project" value="TreeGrafter"/>
</dbReference>
<dbReference type="InterPro" id="IPR000634">
    <property type="entry name" value="Ser/Thr_deHydtase_PyrdxlP-BS"/>
</dbReference>
<feature type="domain" description="Tryptophan synthase beta chain-like PALP" evidence="4">
    <location>
        <begin position="42"/>
        <end position="305"/>
    </location>
</feature>
<dbReference type="GO" id="GO:0030170">
    <property type="term" value="F:pyridoxal phosphate binding"/>
    <property type="evidence" value="ECO:0007669"/>
    <property type="project" value="InterPro"/>
</dbReference>
<dbReference type="PANTHER" id="PTHR48078">
    <property type="entry name" value="THREONINE DEHYDRATASE, MITOCHONDRIAL-RELATED"/>
    <property type="match status" value="1"/>
</dbReference>
<organism evidence="5 6">
    <name type="scientific">Thermocatellispora tengchongensis</name>
    <dbReference type="NCBI Taxonomy" id="1073253"/>
    <lineage>
        <taxon>Bacteria</taxon>
        <taxon>Bacillati</taxon>
        <taxon>Actinomycetota</taxon>
        <taxon>Actinomycetes</taxon>
        <taxon>Streptosporangiales</taxon>
        <taxon>Streptosporangiaceae</taxon>
        <taxon>Thermocatellispora</taxon>
    </lineage>
</organism>
<dbReference type="GO" id="GO:0009097">
    <property type="term" value="P:isoleucine biosynthetic process"/>
    <property type="evidence" value="ECO:0007669"/>
    <property type="project" value="TreeGrafter"/>
</dbReference>
<dbReference type="EC" id="4.3.1.19" evidence="5"/>
<evidence type="ECO:0000256" key="2">
    <source>
        <dbReference type="ARBA" id="ARBA00022898"/>
    </source>
</evidence>
<dbReference type="EMBL" id="JACHGN010000001">
    <property type="protein sequence ID" value="MBB5130442.1"/>
    <property type="molecule type" value="Genomic_DNA"/>
</dbReference>
<dbReference type="GO" id="GO:0004794">
    <property type="term" value="F:threonine deaminase activity"/>
    <property type="evidence" value="ECO:0007669"/>
    <property type="project" value="UniProtKB-EC"/>
</dbReference>
<dbReference type="InterPro" id="IPR050147">
    <property type="entry name" value="Ser/Thr_Dehydratase"/>
</dbReference>
<dbReference type="SUPFAM" id="SSF53686">
    <property type="entry name" value="Tryptophan synthase beta subunit-like PLP-dependent enzymes"/>
    <property type="match status" value="1"/>
</dbReference>
<comment type="cofactor">
    <cofactor evidence="1">
        <name>pyridoxal 5'-phosphate</name>
        <dbReference type="ChEBI" id="CHEBI:597326"/>
    </cofactor>
</comment>
<evidence type="ECO:0000256" key="3">
    <source>
        <dbReference type="ARBA" id="ARBA00023239"/>
    </source>
</evidence>
<sequence>MTAHRPVAAPTPDDLEAAWRVVRAHLAPSPLDPGEGTPAEPALKLESLQPTGAFKIRGALSALSRVPAGVRVVTASAGNHALGIAHAGRILGRPATVVVPETASPAKVDRLRRLGVDLVVTGATYDEAERHAQELAEAGAHYLSAYNDPHVIAGQATIGRELDAQLAGSRGPVTVVCPIGGGGLASGLGLWAAGRPDVRVVGVEAAASTAVSAAVAAGHQVPVEVGPTIADGLAGNIEPGSVTVDLIARHVHSLVTVEEHEIHAALAHLATARGYVAEGAGAAAVAALLTGKVQGEGTHVAIVSGRNITPETLAASLTRAPHPRRSD</sequence>